<dbReference type="AlphaFoldDB" id="A0A285NYP3"/>
<proteinExistence type="inferred from homology"/>
<keyword evidence="2" id="KW-0813">Transport</keyword>
<dbReference type="Pfam" id="PF25973">
    <property type="entry name" value="BSH_CzcB"/>
    <property type="match status" value="1"/>
</dbReference>
<dbReference type="SUPFAM" id="SSF111369">
    <property type="entry name" value="HlyD-like secretion proteins"/>
    <property type="match status" value="1"/>
</dbReference>
<evidence type="ECO:0000256" key="2">
    <source>
        <dbReference type="ARBA" id="ARBA00022448"/>
    </source>
</evidence>
<reference evidence="7" key="1">
    <citation type="submission" date="2017-09" db="EMBL/GenBank/DDBJ databases">
        <authorList>
            <person name="Varghese N."/>
            <person name="Submissions S."/>
        </authorList>
    </citation>
    <scope>NUCLEOTIDE SEQUENCE [LARGE SCALE GENOMIC DNA]</scope>
    <source>
        <strain evidence="7">DSM 2913</strain>
    </source>
</reference>
<protein>
    <submittedName>
        <fullName evidence="6">Membrane fusion protein, cobalt-zinc-cadmium efflux system</fullName>
    </submittedName>
</protein>
<feature type="domain" description="CusB-like beta-barrel" evidence="3">
    <location>
        <begin position="199"/>
        <end position="266"/>
    </location>
</feature>
<dbReference type="InterPro" id="IPR058649">
    <property type="entry name" value="CzcB_C"/>
</dbReference>
<comment type="similarity">
    <text evidence="1">Belongs to the membrane fusion protein (MFP) (TC 8.A.1) family.</text>
</comment>
<accession>A0A285NYP3</accession>
<dbReference type="Pfam" id="PF25975">
    <property type="entry name" value="CzcB_C"/>
    <property type="match status" value="1"/>
</dbReference>
<dbReference type="Gene3D" id="2.40.30.170">
    <property type="match status" value="1"/>
</dbReference>
<dbReference type="PANTHER" id="PTHR30097:SF16">
    <property type="entry name" value="CATION EFFLUX SYSTEM (CZCB-LIKE)"/>
    <property type="match status" value="1"/>
</dbReference>
<evidence type="ECO:0000259" key="5">
    <source>
        <dbReference type="Pfam" id="PF25975"/>
    </source>
</evidence>
<evidence type="ECO:0000259" key="4">
    <source>
        <dbReference type="Pfam" id="PF25973"/>
    </source>
</evidence>
<dbReference type="OrthoDB" id="11589at2"/>
<dbReference type="Gene3D" id="2.40.420.20">
    <property type="match status" value="1"/>
</dbReference>
<organism evidence="6 7">
    <name type="scientific">Hydrogenobacter hydrogenophilus</name>
    <dbReference type="NCBI Taxonomy" id="35835"/>
    <lineage>
        <taxon>Bacteria</taxon>
        <taxon>Pseudomonadati</taxon>
        <taxon>Aquificota</taxon>
        <taxon>Aquificia</taxon>
        <taxon>Aquificales</taxon>
        <taxon>Aquificaceae</taxon>
        <taxon>Hydrogenobacter</taxon>
    </lineage>
</organism>
<sequence>MILLFFLVLPLMAFSQTIRVSPELEQKLGIKLMTVKLERVQEEIKLPSKVSEYSAFSAEVYPPVSGIVKKLFVKEGDRVRKGSPLALVYSPHIADLQAQIRMARVKLKTAKDTLTREEMLYKEEVIPYARYYSAKIEYERAKGEYEALLASLRSFGEVVGDSLMIRSPISGYVVEQKVLTGSGVDPSKEMFKIHSHEKLWVYAYATPESAIRIKKGMKGYVLWQGHKIPGVVDYVSHEVDQNTKRVPVRLLVNNLGGLLRPGLMTETVIVLGSTVGVWLPAEAVQRIGDADVVFVKAPAEFEVRKVRTIREEAGKVLVDGLKEGDRVAVSGIIFLKSQVTK</sequence>
<evidence type="ECO:0000313" key="6">
    <source>
        <dbReference type="EMBL" id="SNZ14604.1"/>
    </source>
</evidence>
<dbReference type="InterPro" id="IPR058647">
    <property type="entry name" value="BSH_CzcB-like"/>
</dbReference>
<dbReference type="InterPro" id="IPR051909">
    <property type="entry name" value="MFP_Cation_Efflux"/>
</dbReference>
<feature type="domain" description="CzcB-like C-terminal circularly permuted SH3-like" evidence="5">
    <location>
        <begin position="278"/>
        <end position="332"/>
    </location>
</feature>
<dbReference type="InterPro" id="IPR058792">
    <property type="entry name" value="Beta-barrel_RND_2"/>
</dbReference>
<dbReference type="RefSeq" id="WP_096602265.1">
    <property type="nucleotide sequence ID" value="NZ_OBEN01000006.1"/>
</dbReference>
<dbReference type="Pfam" id="PF25954">
    <property type="entry name" value="Beta-barrel_RND_2"/>
    <property type="match status" value="1"/>
</dbReference>
<evidence type="ECO:0000256" key="1">
    <source>
        <dbReference type="ARBA" id="ARBA00009477"/>
    </source>
</evidence>
<dbReference type="NCBIfam" id="TIGR01730">
    <property type="entry name" value="RND_mfp"/>
    <property type="match status" value="1"/>
</dbReference>
<dbReference type="Proteomes" id="UP000218627">
    <property type="component" value="Unassembled WGS sequence"/>
</dbReference>
<dbReference type="InterPro" id="IPR006143">
    <property type="entry name" value="RND_pump_MFP"/>
</dbReference>
<evidence type="ECO:0000313" key="7">
    <source>
        <dbReference type="Proteomes" id="UP000218627"/>
    </source>
</evidence>
<dbReference type="EMBL" id="OBEN01000006">
    <property type="protein sequence ID" value="SNZ14604.1"/>
    <property type="molecule type" value="Genomic_DNA"/>
</dbReference>
<keyword evidence="7" id="KW-1185">Reference proteome</keyword>
<dbReference type="PANTHER" id="PTHR30097">
    <property type="entry name" value="CATION EFFLUX SYSTEM PROTEIN CUSB"/>
    <property type="match status" value="1"/>
</dbReference>
<dbReference type="GO" id="GO:0022857">
    <property type="term" value="F:transmembrane transporter activity"/>
    <property type="evidence" value="ECO:0007669"/>
    <property type="project" value="InterPro"/>
</dbReference>
<dbReference type="GO" id="GO:0016020">
    <property type="term" value="C:membrane"/>
    <property type="evidence" value="ECO:0007669"/>
    <property type="project" value="InterPro"/>
</dbReference>
<name>A0A285NYP3_9AQUI</name>
<dbReference type="Gene3D" id="1.10.287.470">
    <property type="entry name" value="Helix hairpin bin"/>
    <property type="match status" value="1"/>
</dbReference>
<gene>
    <name evidence="6" type="ORF">SAMN06265353_1140</name>
</gene>
<evidence type="ECO:0000259" key="3">
    <source>
        <dbReference type="Pfam" id="PF25954"/>
    </source>
</evidence>
<dbReference type="Gene3D" id="2.40.50.100">
    <property type="match status" value="1"/>
</dbReference>
<feature type="domain" description="CzcB-like barrel-sandwich hybrid" evidence="4">
    <location>
        <begin position="58"/>
        <end position="193"/>
    </location>
</feature>